<keyword evidence="15" id="KW-1185">Reference proteome</keyword>
<dbReference type="GO" id="GO:0003735">
    <property type="term" value="F:structural constituent of ribosome"/>
    <property type="evidence" value="ECO:0007669"/>
    <property type="project" value="InterPro"/>
</dbReference>
<comment type="subcellular location">
    <subcellularLocation>
        <location evidence="2">Membrane</location>
        <topology evidence="2">Single-pass membrane protein</topology>
    </subcellularLocation>
</comment>
<comment type="similarity">
    <text evidence="4">Belongs to the glycosyltransferase 92 family.</text>
</comment>
<reference evidence="15" key="1">
    <citation type="journal article" date="2023" name="Proc. Natl. Acad. Sci. U.S.A.">
        <title>Genomic and structural basis for evolution of tropane alkaloid biosynthesis.</title>
        <authorList>
            <person name="Wanga Y.-J."/>
            <person name="Taina T."/>
            <person name="Yua J.-Y."/>
            <person name="Lia J."/>
            <person name="Xua B."/>
            <person name="Chenc J."/>
            <person name="D'Auriad J.C."/>
            <person name="Huanga J.-P."/>
            <person name="Huanga S.-X."/>
        </authorList>
    </citation>
    <scope>NUCLEOTIDE SEQUENCE [LARGE SCALE GENOMIC DNA]</scope>
    <source>
        <strain evidence="15">cv. KIB-2019</strain>
    </source>
</reference>
<accession>A0A9Q1M1G2</accession>
<comment type="similarity">
    <text evidence="3 13">Belongs to the universal ribosomal protein uS8 family.</text>
</comment>
<dbReference type="SUPFAM" id="SSF53448">
    <property type="entry name" value="Nucleotide-diphospho-sugar transferases"/>
    <property type="match status" value="1"/>
</dbReference>
<dbReference type="GO" id="GO:0006412">
    <property type="term" value="P:translation"/>
    <property type="evidence" value="ECO:0007669"/>
    <property type="project" value="InterPro"/>
</dbReference>
<keyword evidence="5" id="KW-0328">Glycosyltransferase</keyword>
<dbReference type="InterPro" id="IPR008166">
    <property type="entry name" value="Glyco_transf_92"/>
</dbReference>
<evidence type="ECO:0000256" key="4">
    <source>
        <dbReference type="ARBA" id="ARBA00007647"/>
    </source>
</evidence>
<evidence type="ECO:0000256" key="9">
    <source>
        <dbReference type="ARBA" id="ARBA00022989"/>
    </source>
</evidence>
<dbReference type="OrthoDB" id="2526284at2759"/>
<keyword evidence="6" id="KW-0808">Transferase</keyword>
<sequence>MDSSEQRRKRKRIFRPSSPVYFFSVRPVLVVSSLSLLSSSSDLSSSSESFQDFGSYLLALQIEGRVLFPDHVLLLVNTNTLVVKNADIECVYARNTSDVIVKEKAFSVDEYGESGGMLVRCPLPPANYSSVVNLRKFRRNDVNVMPVGSENQTVNSWENVAYAATLDGNTVVVFAKGLNLRPQRESDPSQFSCHFGLGSFQKDGRFALSTKAITAAQEVVRCSLPLSVRKSPEKARGIRITIGMLPHIHAKAQEKHMLLPSVAKISDLKSEGWKNIENGKYDLCVCTMVWNQASALREWITYHSWLGVERWFIYDNNSDDNIKDVIEKLETENNYNVTRHVWPWIKTQEAGFSHCALRAKQECNWVSFMDVDEYFYFPYSTPSGHQSFRTTGYAEQHSLRSLVANLSSSSPRIAEIRTTCHSFGPSGLNSAPSQGITVGYTCRLKSPERHKSIIRPDALDTTLLNVVHHFHLRKGFRYMNLPQSTAVINHYKYQVWEVFRAKFFRRVATYVADWQKNQNEGSRDRAPGLGTEAIEPPNWPLQFCEVWDTGLRDFVLSNFADLSTALSRRRHLQRLKPNSIMVRVSVLNDALKSMYNAEKRGKRQVMIRPSSKVIIKFLIVMQKHGYIGEFEYVDDHRSGKIVVELNGRLNKCGVISPRFDVGVKEIEGWTARLLPSRQFGYIVLTTSAGIMDHEEARRKNVGGKVLGFFY</sequence>
<comment type="caution">
    <text evidence="14">The sequence shown here is derived from an EMBL/GenBank/DDBJ whole genome shotgun (WGS) entry which is preliminary data.</text>
</comment>
<evidence type="ECO:0000256" key="11">
    <source>
        <dbReference type="ARBA" id="ARBA00023274"/>
    </source>
</evidence>
<evidence type="ECO:0000256" key="7">
    <source>
        <dbReference type="ARBA" id="ARBA00022692"/>
    </source>
</evidence>
<keyword evidence="8 13" id="KW-0689">Ribosomal protein</keyword>
<evidence type="ECO:0000313" key="14">
    <source>
        <dbReference type="EMBL" id="KAJ8547824.1"/>
    </source>
</evidence>
<dbReference type="InterPro" id="IPR000630">
    <property type="entry name" value="Ribosomal_uS8"/>
</dbReference>
<name>A0A9Q1M1G2_9SOLA</name>
<dbReference type="GO" id="GO:0016020">
    <property type="term" value="C:membrane"/>
    <property type="evidence" value="ECO:0007669"/>
    <property type="project" value="UniProtKB-SubCell"/>
</dbReference>
<dbReference type="PANTHER" id="PTHR21461:SF16">
    <property type="entry name" value="GLYCOSYLTRANSFERASE FAMILY 92 PROTEIN RCOM_0530710"/>
    <property type="match status" value="1"/>
</dbReference>
<evidence type="ECO:0000256" key="2">
    <source>
        <dbReference type="ARBA" id="ARBA00004167"/>
    </source>
</evidence>
<keyword evidence="10" id="KW-0472">Membrane</keyword>
<dbReference type="Pfam" id="PF00410">
    <property type="entry name" value="Ribosomal_S8"/>
    <property type="match status" value="1"/>
</dbReference>
<dbReference type="SUPFAM" id="SSF56047">
    <property type="entry name" value="Ribosomal protein S8"/>
    <property type="match status" value="1"/>
</dbReference>
<dbReference type="GO" id="GO:0016757">
    <property type="term" value="F:glycosyltransferase activity"/>
    <property type="evidence" value="ECO:0007669"/>
    <property type="project" value="UniProtKB-KW"/>
</dbReference>
<dbReference type="HAMAP" id="MF_01302_A">
    <property type="entry name" value="Ribosomal_uS8_A"/>
    <property type="match status" value="1"/>
</dbReference>
<keyword evidence="7" id="KW-0812">Transmembrane</keyword>
<dbReference type="AlphaFoldDB" id="A0A9Q1M1G2"/>
<dbReference type="InterPro" id="IPR035987">
    <property type="entry name" value="Ribosomal_uS8_sf"/>
</dbReference>
<dbReference type="GO" id="GO:0005840">
    <property type="term" value="C:ribosome"/>
    <property type="evidence" value="ECO:0007669"/>
    <property type="project" value="UniProtKB-KW"/>
</dbReference>
<dbReference type="Pfam" id="PF01697">
    <property type="entry name" value="Glyco_transf_92"/>
    <property type="match status" value="1"/>
</dbReference>
<dbReference type="EMBL" id="JAJAGQ010000012">
    <property type="protein sequence ID" value="KAJ8547824.1"/>
    <property type="molecule type" value="Genomic_DNA"/>
</dbReference>
<dbReference type="FunFam" id="3.30.1490.10:FF:000002">
    <property type="entry name" value="40S ribosomal protein S15a"/>
    <property type="match status" value="1"/>
</dbReference>
<evidence type="ECO:0000256" key="1">
    <source>
        <dbReference type="ARBA" id="ARBA00002569"/>
    </source>
</evidence>
<evidence type="ECO:0000256" key="13">
    <source>
        <dbReference type="RuleBase" id="RU003660"/>
    </source>
</evidence>
<dbReference type="Proteomes" id="UP001152561">
    <property type="component" value="Unassembled WGS sequence"/>
</dbReference>
<organism evidence="14 15">
    <name type="scientific">Anisodus acutangulus</name>
    <dbReference type="NCBI Taxonomy" id="402998"/>
    <lineage>
        <taxon>Eukaryota</taxon>
        <taxon>Viridiplantae</taxon>
        <taxon>Streptophyta</taxon>
        <taxon>Embryophyta</taxon>
        <taxon>Tracheophyta</taxon>
        <taxon>Spermatophyta</taxon>
        <taxon>Magnoliopsida</taxon>
        <taxon>eudicotyledons</taxon>
        <taxon>Gunneridae</taxon>
        <taxon>Pentapetalae</taxon>
        <taxon>asterids</taxon>
        <taxon>lamiids</taxon>
        <taxon>Solanales</taxon>
        <taxon>Solanaceae</taxon>
        <taxon>Solanoideae</taxon>
        <taxon>Hyoscyameae</taxon>
        <taxon>Anisodus</taxon>
    </lineage>
</organism>
<comment type="function">
    <text evidence="1">One of the primary rRNA binding proteins, it binds directly to 16S rRNA central domain where it helps coordinate assembly of the platform of the 30S subunit.</text>
</comment>
<dbReference type="NCBIfam" id="NF003115">
    <property type="entry name" value="PRK04034.1"/>
    <property type="match status" value="1"/>
</dbReference>
<protein>
    <recommendedName>
        <fullName evidence="12">Small ribosomal subunit protein uS8c</fullName>
    </recommendedName>
</protein>
<dbReference type="GO" id="GO:0005737">
    <property type="term" value="C:cytoplasm"/>
    <property type="evidence" value="ECO:0007669"/>
    <property type="project" value="TreeGrafter"/>
</dbReference>
<dbReference type="FunFam" id="3.30.1370.30:FF:000001">
    <property type="entry name" value="40S ribosomal protein S15a"/>
    <property type="match status" value="1"/>
</dbReference>
<dbReference type="PROSITE" id="PS00053">
    <property type="entry name" value="RIBOSOMAL_S8"/>
    <property type="match status" value="1"/>
</dbReference>
<evidence type="ECO:0000256" key="12">
    <source>
        <dbReference type="ARBA" id="ARBA00035153"/>
    </source>
</evidence>
<dbReference type="Gene3D" id="3.30.1370.30">
    <property type="match status" value="1"/>
</dbReference>
<evidence type="ECO:0000256" key="10">
    <source>
        <dbReference type="ARBA" id="ARBA00023136"/>
    </source>
</evidence>
<evidence type="ECO:0000313" key="15">
    <source>
        <dbReference type="Proteomes" id="UP001152561"/>
    </source>
</evidence>
<dbReference type="InterPro" id="IPR029044">
    <property type="entry name" value="Nucleotide-diphossugar_trans"/>
</dbReference>
<gene>
    <name evidence="14" type="ORF">K7X08_021060</name>
</gene>
<dbReference type="InterPro" id="IPR047863">
    <property type="entry name" value="Ribosomal_uS8_CS"/>
</dbReference>
<keyword evidence="11 13" id="KW-0687">Ribonucleoprotein</keyword>
<proteinExistence type="inferred from homology"/>
<evidence type="ECO:0000256" key="8">
    <source>
        <dbReference type="ARBA" id="ARBA00022980"/>
    </source>
</evidence>
<keyword evidence="9" id="KW-1133">Transmembrane helix</keyword>
<dbReference type="Gene3D" id="3.30.1490.10">
    <property type="match status" value="1"/>
</dbReference>
<dbReference type="PANTHER" id="PTHR21461">
    <property type="entry name" value="GLYCOSYLTRANSFERASE FAMILY 92 PROTEIN"/>
    <property type="match status" value="1"/>
</dbReference>
<evidence type="ECO:0000256" key="3">
    <source>
        <dbReference type="ARBA" id="ARBA00006471"/>
    </source>
</evidence>
<evidence type="ECO:0000256" key="6">
    <source>
        <dbReference type="ARBA" id="ARBA00022679"/>
    </source>
</evidence>
<dbReference type="GO" id="GO:1990904">
    <property type="term" value="C:ribonucleoprotein complex"/>
    <property type="evidence" value="ECO:0007669"/>
    <property type="project" value="UniProtKB-KW"/>
</dbReference>
<evidence type="ECO:0000256" key="5">
    <source>
        <dbReference type="ARBA" id="ARBA00022676"/>
    </source>
</evidence>